<evidence type="ECO:0000313" key="2">
    <source>
        <dbReference type="Proteomes" id="UP001179647"/>
    </source>
</evidence>
<dbReference type="EMBL" id="CP110232">
    <property type="protein sequence ID" value="WEG73072.1"/>
    <property type="molecule type" value="Genomic_DNA"/>
</dbReference>
<keyword evidence="2" id="KW-1185">Reference proteome</keyword>
<name>A0AAF0CUQ4_9ENTE</name>
<dbReference type="RefSeq" id="WP_275468874.1">
    <property type="nucleotide sequence ID" value="NZ_CP110232.1"/>
</dbReference>
<proteinExistence type="predicted"/>
<dbReference type="KEGG" id="vie:OL234_08895"/>
<accession>A0AAF0CUQ4</accession>
<evidence type="ECO:0000313" key="1">
    <source>
        <dbReference type="EMBL" id="WEG73072.1"/>
    </source>
</evidence>
<organism evidence="1 2">
    <name type="scientific">Vagococcus intermedius</name>
    <dbReference type="NCBI Taxonomy" id="2991418"/>
    <lineage>
        <taxon>Bacteria</taxon>
        <taxon>Bacillati</taxon>
        <taxon>Bacillota</taxon>
        <taxon>Bacilli</taxon>
        <taxon>Lactobacillales</taxon>
        <taxon>Enterococcaceae</taxon>
        <taxon>Vagococcus</taxon>
    </lineage>
</organism>
<protein>
    <submittedName>
        <fullName evidence="1">Uncharacterized protein</fullName>
    </submittedName>
</protein>
<reference evidence="1" key="1">
    <citation type="submission" date="2022-10" db="EMBL/GenBank/DDBJ databases">
        <title>Vagococcus sp. isolated from poultry meat.</title>
        <authorList>
            <person name="Johansson P."/>
            <person name="Bjorkroth J."/>
        </authorList>
    </citation>
    <scope>NUCLEOTIDE SEQUENCE</scope>
    <source>
        <strain evidence="1">STAA11</strain>
    </source>
</reference>
<sequence>MMQDQLKSSYQDYTIYYDQREVTSFHHITSSQEILVQKKLGLQGDVVCFQGPVELVDIENKPFPHLTFPTLAEFKHFFREYDVAKANKLEGTARAFFLQTTYNNCFPSQVEYRQVLLILAAKLGVKIRKYRLEGLGDTFGCEVNRERLESLISDNQPLVNQTFNVMVDRQGNPFPEEISEQEYQQSDGKYEAVVTDKNELVGEAYFSDITSHLFRYAPFTSNYGEALYQILDSDDKVVSPYVVEADLLGALIRYQNEMPTLSIAERSISYVPVSQMDLGEMTQVTDFDEQSSDLGTEKLTDLYLLLDDDWANCEKHYYCSMEAFLYHNQYKDGEYGTYEKERQVEWERCSYLVEQALVKGYQIETQWQRICKRWNITSVEGVLHDLEKLSVVLAPAIEPKDELIFCVKNQQGEVLAQQLTEADCYRLLGVLTVR</sequence>
<dbReference type="AlphaFoldDB" id="A0AAF0CUQ4"/>
<dbReference type="Proteomes" id="UP001179647">
    <property type="component" value="Chromosome"/>
</dbReference>
<gene>
    <name evidence="1" type="ORF">OL234_08895</name>
</gene>